<proteinExistence type="predicted"/>
<evidence type="ECO:0000313" key="2">
    <source>
        <dbReference type="Proteomes" id="UP000322545"/>
    </source>
</evidence>
<evidence type="ECO:0008006" key="3">
    <source>
        <dbReference type="Google" id="ProtNLM"/>
    </source>
</evidence>
<gene>
    <name evidence="1" type="ORF">SAMN05443432_10286</name>
</gene>
<dbReference type="RefSeq" id="WP_149778473.1">
    <property type="nucleotide sequence ID" value="NZ_FRCB01000002.1"/>
</dbReference>
<dbReference type="Proteomes" id="UP000322545">
    <property type="component" value="Unassembled WGS sequence"/>
</dbReference>
<sequence length="193" mass="22395">MQNFEEFDWLTGSEDEHLAMAWQASPAQLRDLARRYDWSMYPEAVMGWVMAQACIDLGSALTAFFNGDPERFNYIPKRQVSKEYQPVAVLLDNIVRRVNSGYYLVDPGRDVASRKTLAKWLTYQEADRLEGRQGRYVLDEKILSTLLDDTLRLDRVTETASYNSDPSLWRDLLSPVMDLGVPRRFLRFKSGDR</sequence>
<organism evidence="1 2">
    <name type="scientific">Roseovarius litoreus</name>
    <dbReference type="NCBI Taxonomy" id="1155722"/>
    <lineage>
        <taxon>Bacteria</taxon>
        <taxon>Pseudomonadati</taxon>
        <taxon>Pseudomonadota</taxon>
        <taxon>Alphaproteobacteria</taxon>
        <taxon>Rhodobacterales</taxon>
        <taxon>Roseobacteraceae</taxon>
        <taxon>Roseovarius</taxon>
    </lineage>
</organism>
<dbReference type="AlphaFoldDB" id="A0A1M7CA47"/>
<evidence type="ECO:0000313" key="1">
    <source>
        <dbReference type="EMBL" id="SHL64067.1"/>
    </source>
</evidence>
<dbReference type="EMBL" id="FRCB01000002">
    <property type="protein sequence ID" value="SHL64067.1"/>
    <property type="molecule type" value="Genomic_DNA"/>
</dbReference>
<keyword evidence="2" id="KW-1185">Reference proteome</keyword>
<reference evidence="1 2" key="1">
    <citation type="submission" date="2016-11" db="EMBL/GenBank/DDBJ databases">
        <authorList>
            <person name="Varghese N."/>
            <person name="Submissions S."/>
        </authorList>
    </citation>
    <scope>NUCLEOTIDE SEQUENCE [LARGE SCALE GENOMIC DNA]</scope>
    <source>
        <strain evidence="1 2">DSM 28249</strain>
    </source>
</reference>
<accession>A0A1M7CA47</accession>
<name>A0A1M7CA47_9RHOB</name>
<protein>
    <recommendedName>
        <fullName evidence="3">DUF4274 domain-containing protein</fullName>
    </recommendedName>
</protein>